<protein>
    <submittedName>
        <fullName evidence="2">Uncharacterized protein</fullName>
    </submittedName>
</protein>
<reference evidence="2" key="1">
    <citation type="submission" date="2021-06" db="EMBL/GenBank/DDBJ databases">
        <authorList>
            <person name="Hodson N. C."/>
            <person name="Mongue J. A."/>
            <person name="Jaron S. K."/>
        </authorList>
    </citation>
    <scope>NUCLEOTIDE SEQUENCE</scope>
</reference>
<dbReference type="Proteomes" id="UP000708208">
    <property type="component" value="Unassembled WGS sequence"/>
</dbReference>
<evidence type="ECO:0000313" key="2">
    <source>
        <dbReference type="EMBL" id="CAG7818845.1"/>
    </source>
</evidence>
<keyword evidence="3" id="KW-1185">Reference proteome</keyword>
<evidence type="ECO:0000256" key="1">
    <source>
        <dbReference type="SAM" id="MobiDB-lite"/>
    </source>
</evidence>
<comment type="caution">
    <text evidence="2">The sequence shown here is derived from an EMBL/GenBank/DDBJ whole genome shotgun (WGS) entry which is preliminary data.</text>
</comment>
<feature type="region of interest" description="Disordered" evidence="1">
    <location>
        <begin position="171"/>
        <end position="200"/>
    </location>
</feature>
<feature type="compositionally biased region" description="Polar residues" evidence="1">
    <location>
        <begin position="51"/>
        <end position="64"/>
    </location>
</feature>
<gene>
    <name evidence="2" type="ORF">AFUS01_LOCUS29323</name>
</gene>
<proteinExistence type="predicted"/>
<sequence>MKDLDRLVSDLLQEASQIPDIPYHARPDGGPFRYCPEDDIVSRQKKPSFQPPLSSTPKSLNRVSELKTSWPNVRVEEPEEYLPKNWSEPGGNLSVPDSGWSKVTVEHEPSPKNWTSIPMNIYGNDIEPPVLKERASRRDQWEGPQMSREFSSTSKDWDVFHQVREKEKELEDWIRSEGRQPRKPVKYSRSYSADNFSDQGSDEWLAKQMAKLQVKRSGSI</sequence>
<feature type="compositionally biased region" description="Basic and acidic residues" evidence="1">
    <location>
        <begin position="171"/>
        <end position="180"/>
    </location>
</feature>
<feature type="region of interest" description="Disordered" evidence="1">
    <location>
        <begin position="134"/>
        <end position="153"/>
    </location>
</feature>
<dbReference type="EMBL" id="CAJVCH010431989">
    <property type="protein sequence ID" value="CAG7818845.1"/>
    <property type="molecule type" value="Genomic_DNA"/>
</dbReference>
<feature type="compositionally biased region" description="Polar residues" evidence="1">
    <location>
        <begin position="189"/>
        <end position="199"/>
    </location>
</feature>
<organism evidence="2 3">
    <name type="scientific">Allacma fusca</name>
    <dbReference type="NCBI Taxonomy" id="39272"/>
    <lineage>
        <taxon>Eukaryota</taxon>
        <taxon>Metazoa</taxon>
        <taxon>Ecdysozoa</taxon>
        <taxon>Arthropoda</taxon>
        <taxon>Hexapoda</taxon>
        <taxon>Collembola</taxon>
        <taxon>Symphypleona</taxon>
        <taxon>Sminthuridae</taxon>
        <taxon>Allacma</taxon>
    </lineage>
</organism>
<evidence type="ECO:0000313" key="3">
    <source>
        <dbReference type="Proteomes" id="UP000708208"/>
    </source>
</evidence>
<feature type="region of interest" description="Disordered" evidence="1">
    <location>
        <begin position="81"/>
        <end position="121"/>
    </location>
</feature>
<dbReference type="AlphaFoldDB" id="A0A8J2PL03"/>
<feature type="region of interest" description="Disordered" evidence="1">
    <location>
        <begin position="43"/>
        <end position="64"/>
    </location>
</feature>
<feature type="non-terminal residue" evidence="2">
    <location>
        <position position="1"/>
    </location>
</feature>
<accession>A0A8J2PL03</accession>
<feature type="non-terminal residue" evidence="2">
    <location>
        <position position="220"/>
    </location>
</feature>
<name>A0A8J2PL03_9HEXA</name>